<accession>E8M9Z7</accession>
<dbReference type="OrthoDB" id="5814422at2"/>
<evidence type="ECO:0000313" key="5">
    <source>
        <dbReference type="Proteomes" id="UP000006228"/>
    </source>
</evidence>
<comment type="caution">
    <text evidence="4">The sequence shown here is derived from an EMBL/GenBank/DDBJ whole genome shotgun (WGS) entry which is preliminary data.</text>
</comment>
<reference evidence="4 5" key="1">
    <citation type="journal article" date="2012" name="Int. J. Syst. Evol. Microbiol.">
        <title>Vibrio caribbeanicus sp. nov., isolated from the marine sponge Scleritoderma cyanea.</title>
        <authorList>
            <person name="Hoffmann M."/>
            <person name="Monday S.R."/>
            <person name="Allard M.W."/>
            <person name="Strain E.A."/>
            <person name="Whittaker P."/>
            <person name="Naum M."/>
            <person name="McCarthy P.J."/>
            <person name="Lopez J.V."/>
            <person name="Fischer M."/>
            <person name="Brown E.W."/>
        </authorList>
    </citation>
    <scope>NUCLEOTIDE SEQUENCE [LARGE SCALE GENOMIC DNA]</scope>
    <source>
        <strain evidence="5">DSMZ 21326</strain>
    </source>
</reference>
<keyword evidence="1" id="KW-0732">Signal</keyword>
<feature type="domain" description="Capsule biosynthesis GfcC-like N-terminal" evidence="3">
    <location>
        <begin position="30"/>
        <end position="149"/>
    </location>
</feature>
<proteinExistence type="predicted"/>
<feature type="signal peptide" evidence="1">
    <location>
        <begin position="1"/>
        <end position="29"/>
    </location>
</feature>
<dbReference type="InterPro" id="IPR010425">
    <property type="entry name" value="Caps_synth_GfcC-like_C"/>
</dbReference>
<dbReference type="AlphaFoldDB" id="E8M9Z7"/>
<protein>
    <submittedName>
        <fullName evidence="4">Putative periplasmic protein</fullName>
    </submittedName>
</protein>
<sequence length="257" mass="29223">MTHLITYHSKLICKAICLSFLAFIPSTFATAVKITLPADNIALEYQHPVRLEQVINDIIQQGGNTQPSNYPLANQLFNLDKQQQVDKLKKEILLGLKELVTEGLIANESAGLVIEQVENWDVVYRELIELDFDTIRTQPSANPMLQGNLEFISPKRSQELSFEGLLFPPQKVPFDASQPLSEYFRKLNLLSNAHPSYAWIIYPNGHFVRAGYAYWNEQKTQLTPGSAVFIGFNSEDLEIQKIEERIVQLISMRKSAK</sequence>
<evidence type="ECO:0000259" key="3">
    <source>
        <dbReference type="Pfam" id="PF20616"/>
    </source>
</evidence>
<dbReference type="Proteomes" id="UP000006228">
    <property type="component" value="Unassembled WGS sequence"/>
</dbReference>
<gene>
    <name evidence="4" type="ORF">VISI1226_14861</name>
</gene>
<evidence type="ECO:0000259" key="2">
    <source>
        <dbReference type="Pfam" id="PF06251"/>
    </source>
</evidence>
<dbReference type="eggNOG" id="ENOG502ZAUX">
    <property type="taxonomic scope" value="Bacteria"/>
</dbReference>
<feature type="chain" id="PRO_5003224923" evidence="1">
    <location>
        <begin position="30"/>
        <end position="257"/>
    </location>
</feature>
<dbReference type="EMBL" id="AEVT01000090">
    <property type="protein sequence ID" value="EGA69190.1"/>
    <property type="molecule type" value="Genomic_DNA"/>
</dbReference>
<dbReference type="RefSeq" id="WP_008079061.1">
    <property type="nucleotide sequence ID" value="NZ_AEVT01000090.1"/>
</dbReference>
<dbReference type="Gene3D" id="3.10.560.10">
    <property type="entry name" value="Outer membrane lipoprotein wza domain like"/>
    <property type="match status" value="1"/>
</dbReference>
<organism evidence="4 5">
    <name type="scientific">Vibrio sinaloensis DSM 21326</name>
    <dbReference type="NCBI Taxonomy" id="945550"/>
    <lineage>
        <taxon>Bacteria</taxon>
        <taxon>Pseudomonadati</taxon>
        <taxon>Pseudomonadota</taxon>
        <taxon>Gammaproteobacteria</taxon>
        <taxon>Vibrionales</taxon>
        <taxon>Vibrionaceae</taxon>
        <taxon>Vibrio</taxon>
        <taxon>Vibrio oreintalis group</taxon>
    </lineage>
</organism>
<dbReference type="GeneID" id="95570399"/>
<name>E8M9Z7_PHOS4</name>
<dbReference type="Pfam" id="PF06251">
    <property type="entry name" value="Caps_syn_GfcC_C"/>
    <property type="match status" value="1"/>
</dbReference>
<feature type="domain" description="Capsule biosynthesis GfcC-like C-terminal" evidence="2">
    <location>
        <begin position="171"/>
        <end position="253"/>
    </location>
</feature>
<evidence type="ECO:0000256" key="1">
    <source>
        <dbReference type="SAM" id="SignalP"/>
    </source>
</evidence>
<evidence type="ECO:0000313" key="4">
    <source>
        <dbReference type="EMBL" id="EGA69190.1"/>
    </source>
</evidence>
<dbReference type="InterPro" id="IPR046459">
    <property type="entry name" value="Caps_syn_GfcC_N"/>
</dbReference>
<dbReference type="Pfam" id="PF20616">
    <property type="entry name" value="Caps_syn_GfcC_N"/>
    <property type="match status" value="1"/>
</dbReference>